<dbReference type="SUPFAM" id="SSF52540">
    <property type="entry name" value="P-loop containing nucleoside triphosphate hydrolases"/>
    <property type="match status" value="2"/>
</dbReference>
<evidence type="ECO:0000259" key="16">
    <source>
        <dbReference type="PROSITE" id="PS51194"/>
    </source>
</evidence>
<dbReference type="SMART" id="SM00490">
    <property type="entry name" value="HELICc"/>
    <property type="match status" value="1"/>
</dbReference>
<evidence type="ECO:0000256" key="10">
    <source>
        <dbReference type="ARBA" id="ARBA00026033"/>
    </source>
</evidence>
<dbReference type="GO" id="GO:0005524">
    <property type="term" value="F:ATP binding"/>
    <property type="evidence" value="ECO:0007669"/>
    <property type="project" value="UniProtKB-KW"/>
</dbReference>
<feature type="compositionally biased region" description="Basic and acidic residues" evidence="13">
    <location>
        <begin position="1819"/>
        <end position="1840"/>
    </location>
</feature>
<feature type="domain" description="Helicase ATP-binding" evidence="15">
    <location>
        <begin position="71"/>
        <end position="228"/>
    </location>
</feature>
<keyword evidence="6" id="KW-0228">DNA excision</keyword>
<dbReference type="Pfam" id="PF17757">
    <property type="entry name" value="UvrB_inter"/>
    <property type="match status" value="1"/>
</dbReference>
<dbReference type="InterPro" id="IPR004807">
    <property type="entry name" value="UvrB"/>
</dbReference>
<dbReference type="InterPro" id="IPR024759">
    <property type="entry name" value="UvrB_YAD/RRR_dom"/>
</dbReference>
<dbReference type="GO" id="GO:0005737">
    <property type="term" value="C:cytoplasm"/>
    <property type="evidence" value="ECO:0007669"/>
    <property type="project" value="UniProtKB-SubCell"/>
</dbReference>
<comment type="similarity">
    <text evidence="2">Belongs to the UvrB family.</text>
</comment>
<dbReference type="CDD" id="cd18790">
    <property type="entry name" value="SF2_C_UvrB"/>
    <property type="match status" value="1"/>
</dbReference>
<dbReference type="GO" id="GO:0003677">
    <property type="term" value="F:DNA binding"/>
    <property type="evidence" value="ECO:0007669"/>
    <property type="project" value="InterPro"/>
</dbReference>
<dbReference type="Pfam" id="PF13857">
    <property type="entry name" value="Ank_5"/>
    <property type="match status" value="1"/>
</dbReference>
<evidence type="ECO:0000256" key="12">
    <source>
        <dbReference type="PROSITE-ProRule" id="PRU00023"/>
    </source>
</evidence>
<protein>
    <recommendedName>
        <fullName evidence="11">UvrABC system protein B</fullName>
    </recommendedName>
</protein>
<keyword evidence="7" id="KW-0067">ATP-binding</keyword>
<dbReference type="SUPFAM" id="SSF48403">
    <property type="entry name" value="Ankyrin repeat"/>
    <property type="match status" value="1"/>
</dbReference>
<dbReference type="InterPro" id="IPR006935">
    <property type="entry name" value="Helicase/UvrB_N"/>
</dbReference>
<organism evidence="17 18">
    <name type="scientific">Glossina austeni</name>
    <name type="common">Savannah tsetse fly</name>
    <dbReference type="NCBI Taxonomy" id="7395"/>
    <lineage>
        <taxon>Eukaryota</taxon>
        <taxon>Metazoa</taxon>
        <taxon>Ecdysozoa</taxon>
        <taxon>Arthropoda</taxon>
        <taxon>Hexapoda</taxon>
        <taxon>Insecta</taxon>
        <taxon>Pterygota</taxon>
        <taxon>Neoptera</taxon>
        <taxon>Endopterygota</taxon>
        <taxon>Diptera</taxon>
        <taxon>Brachycera</taxon>
        <taxon>Muscomorpha</taxon>
        <taxon>Hippoboscoidea</taxon>
        <taxon>Glossinidae</taxon>
        <taxon>Glossina</taxon>
    </lineage>
</organism>
<dbReference type="InterPro" id="IPR041471">
    <property type="entry name" value="UvrB_inter"/>
</dbReference>
<feature type="compositionally biased region" description="Basic and acidic residues" evidence="13">
    <location>
        <begin position="1698"/>
        <end position="1713"/>
    </location>
</feature>
<dbReference type="PROSITE" id="PS50297">
    <property type="entry name" value="ANK_REP_REGION"/>
    <property type="match status" value="1"/>
</dbReference>
<dbReference type="PROSITE" id="PS51194">
    <property type="entry name" value="HELICASE_CTER"/>
    <property type="match status" value="1"/>
</dbReference>
<keyword evidence="5" id="KW-0227">DNA damage</keyword>
<evidence type="ECO:0000256" key="1">
    <source>
        <dbReference type="ARBA" id="ARBA00004496"/>
    </source>
</evidence>
<evidence type="ECO:0000256" key="13">
    <source>
        <dbReference type="SAM" id="MobiDB-lite"/>
    </source>
</evidence>
<keyword evidence="4" id="KW-0547">Nucleotide-binding</keyword>
<dbReference type="PANTHER" id="PTHR24029:SF0">
    <property type="entry name" value="UVRABC SYSTEM PROTEIN B"/>
    <property type="match status" value="1"/>
</dbReference>
<dbReference type="Pfam" id="PF00271">
    <property type="entry name" value="Helicase_C"/>
    <property type="match status" value="1"/>
</dbReference>
<evidence type="ECO:0000256" key="9">
    <source>
        <dbReference type="ARBA" id="ARBA00023204"/>
    </source>
</evidence>
<evidence type="ECO:0000313" key="18">
    <source>
        <dbReference type="Proteomes" id="UP000078200"/>
    </source>
</evidence>
<feature type="compositionally biased region" description="Basic and acidic residues" evidence="13">
    <location>
        <begin position="1670"/>
        <end position="1681"/>
    </location>
</feature>
<proteinExistence type="inferred from homology"/>
<feature type="compositionally biased region" description="Acidic residues" evidence="13">
    <location>
        <begin position="996"/>
        <end position="1007"/>
    </location>
</feature>
<evidence type="ECO:0000256" key="2">
    <source>
        <dbReference type="ARBA" id="ARBA00008533"/>
    </source>
</evidence>
<evidence type="ECO:0000256" key="5">
    <source>
        <dbReference type="ARBA" id="ARBA00022763"/>
    </source>
</evidence>
<dbReference type="NCBIfam" id="TIGR00631">
    <property type="entry name" value="uvrb"/>
    <property type="match status" value="1"/>
</dbReference>
<keyword evidence="9" id="KW-0234">DNA repair</keyword>
<dbReference type="Pfam" id="PF12344">
    <property type="entry name" value="UvrB"/>
    <property type="match status" value="1"/>
</dbReference>
<feature type="compositionally biased region" description="Polar residues" evidence="13">
    <location>
        <begin position="929"/>
        <end position="941"/>
    </location>
</feature>
<dbReference type="GO" id="GO:0016887">
    <property type="term" value="F:ATP hydrolysis activity"/>
    <property type="evidence" value="ECO:0007669"/>
    <property type="project" value="InterPro"/>
</dbReference>
<feature type="compositionally biased region" description="Polar residues" evidence="13">
    <location>
        <begin position="1717"/>
        <end position="1744"/>
    </location>
</feature>
<feature type="domain" description="UVR" evidence="14">
    <location>
        <begin position="653"/>
        <end position="688"/>
    </location>
</feature>
<evidence type="ECO:0000256" key="6">
    <source>
        <dbReference type="ARBA" id="ARBA00022769"/>
    </source>
</evidence>
<keyword evidence="8" id="KW-0267">Excision nuclease</keyword>
<dbReference type="NCBIfam" id="NF003673">
    <property type="entry name" value="PRK05298.1"/>
    <property type="match status" value="1"/>
</dbReference>
<feature type="domain" description="Helicase C-terminal" evidence="16">
    <location>
        <begin position="476"/>
        <end position="638"/>
    </location>
</feature>
<dbReference type="GO" id="GO:0009380">
    <property type="term" value="C:excinuclease repair complex"/>
    <property type="evidence" value="ECO:0007669"/>
    <property type="project" value="InterPro"/>
</dbReference>
<dbReference type="InterPro" id="IPR014001">
    <property type="entry name" value="Helicase_ATP-bd"/>
</dbReference>
<feature type="repeat" description="ANK" evidence="12">
    <location>
        <begin position="854"/>
        <end position="886"/>
    </location>
</feature>
<dbReference type="PROSITE" id="PS50088">
    <property type="entry name" value="ANK_REPEAT"/>
    <property type="match status" value="1"/>
</dbReference>
<dbReference type="Proteomes" id="UP000078200">
    <property type="component" value="Unassembled WGS sequence"/>
</dbReference>
<dbReference type="Pfam" id="PF04851">
    <property type="entry name" value="ResIII"/>
    <property type="match status" value="1"/>
</dbReference>
<dbReference type="InterPro" id="IPR001943">
    <property type="entry name" value="UVR_dom"/>
</dbReference>
<reference evidence="17" key="1">
    <citation type="submission" date="2020-05" db="UniProtKB">
        <authorList>
            <consortium name="EnsemblMetazoa"/>
        </authorList>
    </citation>
    <scope>IDENTIFICATION</scope>
    <source>
        <strain evidence="17">TTRI</strain>
    </source>
</reference>
<feature type="compositionally biased region" description="Low complexity" evidence="13">
    <location>
        <begin position="985"/>
        <end position="995"/>
    </location>
</feature>
<feature type="region of interest" description="Disordered" evidence="13">
    <location>
        <begin position="914"/>
        <end position="1008"/>
    </location>
</feature>
<dbReference type="InterPro" id="IPR036876">
    <property type="entry name" value="UVR_dom_sf"/>
</dbReference>
<keyword evidence="3" id="KW-0963">Cytoplasm</keyword>
<dbReference type="CDD" id="cd17916">
    <property type="entry name" value="DEXHc_UvrB"/>
    <property type="match status" value="1"/>
</dbReference>
<dbReference type="EnsemblMetazoa" id="GAUT039551-RA">
    <property type="protein sequence ID" value="GAUT039551-PA"/>
    <property type="gene ID" value="GAUT039551"/>
</dbReference>
<sequence length="1862" mass="211015">MKERLQGIEEEKKSVKSNLEQLDWQTKRGIIKALIEQINIGRDQVESMKFQITTHFQPAGDQPQAIDSLIAGLNSNKRDQVLLGVTGSGKTFTMANVIARTNRPALIMAHNKTLAAQLYEEMKGLFPNNAVGYFISYYDYYQPEAYLPQTDTYIEKDSAINDRIDMLRYSAVCSLLERRDTIVVASVSCIYGLGSPESYRSMTISLSVGDKIHVNDFLSNLADLQYKRSDTRFERGYFRVRGDIIDIFPAYYENKAWRLSLLGDEIEEISEIDAITSNITKSLNTITIFPNSYHITSRETLLQTVGLIKKELHERLDYYYLQNKIVEAKRLEQRTNFDIEMMRTTGICKGIENYSRYLYGMEAGDPPPTLFEYLPKDVILFVDESHVTVPQIGAMYSGNEARKKKLIDYGFRLPSAFDNRPLKFEEWEKVRPQTIYISATPGKYELAQTNNVFIEQVIRPTGLTDPICIVKPIESQIDDVIHEAQVTIGKGFCVLITTLTKKMAENLAEYMSELNMRVSYLHSDIGALERIEIICKLRSKEIDVLVGVNLLREGLDIPECGLVAILDADKEGFLRSETSLIQTIGRAARNAEGRVILYADKITGSLDRALRETERRRKKQEEHNILHNIVPKTIIKPISNTLQERAIAEPKVNTNKDDLRKQMIEHAENLEFEEAARIKKLLQGLKKERCIFLLTYLCITNVNGGVPNKGLNEQLHDILDQLGQDINLLNNPGNIQHIMFLLQAGADPNTKGQDGKTLSDYLDEKLFNILNELAIDRSLLDNYAQHIMFLLGAGANRDTKNRYGKTLLHYLYKRLSDILDRLASNSNLLDDSNFIQHIMFLLEAGADPNVQNQAGKTLLHYVAERNDIDGIKFLLQKGADPNVRDLGGKIPSDYATEHCLKVLKDCGYDLGDSHGNEGNPATPDGSVDDCSNSSGDDSQIESVKLSDCNTEEDSDYHSDGSCENEENPAKSPNNDNRTPTDQQTSSKLLEVSNSSESEDSEDSLEYDNIDHYDTNCGTRHSHLRYDGNINLIRKKDSFSLAEIKLNAIEIKKYDSVWQKIYEIHGNLDKTCDKDEDYYKEYEEKFDEVISQALDQEVMFTFPYKNDESFVDLMISTLQKLFLSYDTTRTPEFIERTKISHIISGGATLNEFTQNEHDDFVNIICKDEDILSKRDKNISRLNNLAYESIVNKSKQTHEYDFKAEIDNVYFYVKYPQDSIIEPAKVLNNEKAKELNLKVGILQIEESIVRVESIDGKRNYTDILKGSIKMSFTTEVGEINIDLSPSKEGGNKIKVEIDEENKAKFNKLKDKSSLGKNCLLGGKSVLEAIEAKGFKKNGNVPTEPTETIEDVPRADLTQASSQQIDTRAKGNTRNNGNVSSIFQGKIREQDFSAEQKLNELKAAIEELDRQDLLRRLECERQASSCVDEISSQAELHIKDDDYFNGERERVLGDFWNFFESLFNLFEVDVNDPKIYQMLKEKKEKNLIAAIMKFLRGKLKELIKKIFTSNLDLSWDKRLDKEIKELQEKLGSGELSEEEFARVFERLQALMDLKLKLQMAVTGWIITMFAKMFGVELAAIVEASTEETAKAEDKKAEKTSLKEENKEVCENVEMKVDEREKPKVPVSLFIKVSPGFVRPVPLNKPELDLLPKPMKELMPKEVIKEEIREIKETKPKVEERKPEGPKVAVCPTAPKTATEAEQGRKELNGCDSDWGRHRNSSTYVSTPNQPTPGSVSNGKALNTQGSVVPNKDASEQSAENPVPNGKALEQSNQASGSAIEKSASSIGAKKQPVERLDFTVGFWDGPENESSVNNAQPTSECSNERHQKEHHRGDSSVSYLDDKKTGSQYLDDTYWLFVMTKEDSA</sequence>
<dbReference type="SMART" id="SM00487">
    <property type="entry name" value="DEXDc"/>
    <property type="match status" value="1"/>
</dbReference>
<dbReference type="PROSITE" id="PS50151">
    <property type="entry name" value="UVR"/>
    <property type="match status" value="1"/>
</dbReference>
<dbReference type="GO" id="GO:0004518">
    <property type="term" value="F:nuclease activity"/>
    <property type="evidence" value="ECO:0007669"/>
    <property type="project" value="UniProtKB-KW"/>
</dbReference>
<evidence type="ECO:0000259" key="15">
    <source>
        <dbReference type="PROSITE" id="PS51192"/>
    </source>
</evidence>
<evidence type="ECO:0000259" key="14">
    <source>
        <dbReference type="PROSITE" id="PS50151"/>
    </source>
</evidence>
<name>A0A1A9VJW4_GLOAU</name>
<dbReference type="HAMAP" id="MF_00204">
    <property type="entry name" value="UvrB"/>
    <property type="match status" value="1"/>
</dbReference>
<dbReference type="InterPro" id="IPR036770">
    <property type="entry name" value="Ankyrin_rpt-contain_sf"/>
</dbReference>
<evidence type="ECO:0000313" key="17">
    <source>
        <dbReference type="EnsemblMetazoa" id="GAUT039551-PA"/>
    </source>
</evidence>
<dbReference type="InterPro" id="IPR001650">
    <property type="entry name" value="Helicase_C-like"/>
</dbReference>
<evidence type="ECO:0000256" key="11">
    <source>
        <dbReference type="ARBA" id="ARBA00029504"/>
    </source>
</evidence>
<dbReference type="Gene3D" id="4.10.860.10">
    <property type="entry name" value="UVR domain"/>
    <property type="match status" value="1"/>
</dbReference>
<keyword evidence="12" id="KW-0040">ANK repeat</keyword>
<feature type="region of interest" description="Disordered" evidence="13">
    <location>
        <begin position="1670"/>
        <end position="1840"/>
    </location>
</feature>
<dbReference type="InterPro" id="IPR002110">
    <property type="entry name" value="Ankyrin_rpt"/>
</dbReference>
<dbReference type="VEuPathDB" id="VectorBase:GAUT039551"/>
<dbReference type="PANTHER" id="PTHR24029">
    <property type="entry name" value="UVRABC SYSTEM PROTEIN B"/>
    <property type="match status" value="1"/>
</dbReference>
<feature type="compositionally biased region" description="Polar residues" evidence="13">
    <location>
        <begin position="1805"/>
        <end position="1818"/>
    </location>
</feature>
<dbReference type="SMART" id="SM00248">
    <property type="entry name" value="ANK"/>
    <property type="match status" value="2"/>
</dbReference>
<evidence type="ECO:0000256" key="3">
    <source>
        <dbReference type="ARBA" id="ARBA00022490"/>
    </source>
</evidence>
<keyword evidence="18" id="KW-1185">Reference proteome</keyword>
<dbReference type="GO" id="GO:0006289">
    <property type="term" value="P:nucleotide-excision repair"/>
    <property type="evidence" value="ECO:0007669"/>
    <property type="project" value="InterPro"/>
</dbReference>
<evidence type="ECO:0000256" key="8">
    <source>
        <dbReference type="ARBA" id="ARBA00022881"/>
    </source>
</evidence>
<evidence type="ECO:0000256" key="4">
    <source>
        <dbReference type="ARBA" id="ARBA00022741"/>
    </source>
</evidence>
<comment type="subunit">
    <text evidence="10">Forms a heterotetramer with UvrA during the search for lesions. Interacts with UvrC in an incision complex.</text>
</comment>
<dbReference type="STRING" id="7395.A0A1A9VJW4"/>
<evidence type="ECO:0000256" key="7">
    <source>
        <dbReference type="ARBA" id="ARBA00022840"/>
    </source>
</evidence>
<dbReference type="SUPFAM" id="SSF46600">
    <property type="entry name" value="C-terminal UvrC-binding domain of UvrB"/>
    <property type="match status" value="1"/>
</dbReference>
<dbReference type="Gene3D" id="3.40.50.300">
    <property type="entry name" value="P-loop containing nucleotide triphosphate hydrolases"/>
    <property type="match status" value="3"/>
</dbReference>
<comment type="subcellular location">
    <subcellularLocation>
        <location evidence="1">Cytoplasm</location>
    </subcellularLocation>
</comment>
<feature type="compositionally biased region" description="Polar residues" evidence="13">
    <location>
        <begin position="970"/>
        <end position="984"/>
    </location>
</feature>
<accession>A0A1A9VJW4</accession>
<dbReference type="Gene3D" id="1.25.40.20">
    <property type="entry name" value="Ankyrin repeat-containing domain"/>
    <property type="match status" value="2"/>
</dbReference>
<dbReference type="PROSITE" id="PS51192">
    <property type="entry name" value="HELICASE_ATP_BIND_1"/>
    <property type="match status" value="1"/>
</dbReference>
<dbReference type="InterPro" id="IPR027417">
    <property type="entry name" value="P-loop_NTPase"/>
</dbReference>